<accession>H2XYV0</accession>
<reference evidence="1" key="2">
    <citation type="journal article" date="2008" name="Genome Biol.">
        <title>Improved genome assembly and evidence-based global gene model set for the chordate Ciona intestinalis: new insight into intron and operon populations.</title>
        <authorList>
            <person name="Satou Y."/>
            <person name="Mineta K."/>
            <person name="Ogasawara M."/>
            <person name="Sasakura Y."/>
            <person name="Shoguchi E."/>
            <person name="Ueno K."/>
            <person name="Yamada L."/>
            <person name="Matsumoto J."/>
            <person name="Wasserscheid J."/>
            <person name="Dewar K."/>
            <person name="Wiley G.B."/>
            <person name="Macmil S.L."/>
            <person name="Roe B.A."/>
            <person name="Zeller R.W."/>
            <person name="Hastings K.E."/>
            <person name="Lemaire P."/>
            <person name="Lindquist E."/>
            <person name="Endo T."/>
            <person name="Hotta K."/>
            <person name="Inaba K."/>
        </authorList>
    </citation>
    <scope>NUCLEOTIDE SEQUENCE [LARGE SCALE GENOMIC DNA]</scope>
    <source>
        <strain evidence="1">wild type</strain>
    </source>
</reference>
<reference evidence="1" key="4">
    <citation type="submission" date="2025-09" db="UniProtKB">
        <authorList>
            <consortium name="Ensembl"/>
        </authorList>
    </citation>
    <scope>IDENTIFICATION</scope>
</reference>
<keyword evidence="2" id="KW-1185">Reference proteome</keyword>
<organism evidence="1 2">
    <name type="scientific">Ciona intestinalis</name>
    <name type="common">Transparent sea squirt</name>
    <name type="synonym">Ascidia intestinalis</name>
    <dbReference type="NCBI Taxonomy" id="7719"/>
    <lineage>
        <taxon>Eukaryota</taxon>
        <taxon>Metazoa</taxon>
        <taxon>Chordata</taxon>
        <taxon>Tunicata</taxon>
        <taxon>Ascidiacea</taxon>
        <taxon>Phlebobranchia</taxon>
        <taxon>Cionidae</taxon>
        <taxon>Ciona</taxon>
    </lineage>
</organism>
<reference evidence="1" key="3">
    <citation type="submission" date="2025-08" db="UniProtKB">
        <authorList>
            <consortium name="Ensembl"/>
        </authorList>
    </citation>
    <scope>IDENTIFICATION</scope>
</reference>
<protein>
    <submittedName>
        <fullName evidence="1">Uncharacterized protein</fullName>
    </submittedName>
</protein>
<dbReference type="EMBL" id="EAAA01001166">
    <property type="status" value="NOT_ANNOTATED_CDS"/>
    <property type="molecule type" value="Genomic_DNA"/>
</dbReference>
<dbReference type="AlphaFoldDB" id="H2XYV0"/>
<dbReference type="Proteomes" id="UP000008144">
    <property type="component" value="Chromosome 14"/>
</dbReference>
<dbReference type="Ensembl" id="ENSCINT00000035710.1">
    <property type="protein sequence ID" value="ENSCINP00000034834.1"/>
    <property type="gene ID" value="ENSCING00000020348.1"/>
</dbReference>
<dbReference type="HOGENOM" id="CLU_2573194_0_0_1"/>
<name>H2XYV0_CIOIN</name>
<sequence>MFQRPCHLYSLIDRYLTYFKPKKIPNPLHRRKSKTQWSHQHSEKFGNWCSKVYSSSSNAKLSKVVNQKSLRIRALKNQPKK</sequence>
<reference evidence="2" key="1">
    <citation type="journal article" date="2002" name="Science">
        <title>The draft genome of Ciona intestinalis: insights into chordate and vertebrate origins.</title>
        <authorList>
            <person name="Dehal P."/>
            <person name="Satou Y."/>
            <person name="Campbell R.K."/>
            <person name="Chapman J."/>
            <person name="Degnan B."/>
            <person name="De Tomaso A."/>
            <person name="Davidson B."/>
            <person name="Di Gregorio A."/>
            <person name="Gelpke M."/>
            <person name="Goodstein D.M."/>
            <person name="Harafuji N."/>
            <person name="Hastings K.E."/>
            <person name="Ho I."/>
            <person name="Hotta K."/>
            <person name="Huang W."/>
            <person name="Kawashima T."/>
            <person name="Lemaire P."/>
            <person name="Martinez D."/>
            <person name="Meinertzhagen I.A."/>
            <person name="Necula S."/>
            <person name="Nonaka M."/>
            <person name="Putnam N."/>
            <person name="Rash S."/>
            <person name="Saiga H."/>
            <person name="Satake M."/>
            <person name="Terry A."/>
            <person name="Yamada L."/>
            <person name="Wang H.G."/>
            <person name="Awazu S."/>
            <person name="Azumi K."/>
            <person name="Boore J."/>
            <person name="Branno M."/>
            <person name="Chin-Bow S."/>
            <person name="DeSantis R."/>
            <person name="Doyle S."/>
            <person name="Francino P."/>
            <person name="Keys D.N."/>
            <person name="Haga S."/>
            <person name="Hayashi H."/>
            <person name="Hino K."/>
            <person name="Imai K.S."/>
            <person name="Inaba K."/>
            <person name="Kano S."/>
            <person name="Kobayashi K."/>
            <person name="Kobayashi M."/>
            <person name="Lee B.I."/>
            <person name="Makabe K.W."/>
            <person name="Manohar C."/>
            <person name="Matassi G."/>
            <person name="Medina M."/>
            <person name="Mochizuki Y."/>
            <person name="Mount S."/>
            <person name="Morishita T."/>
            <person name="Miura S."/>
            <person name="Nakayama A."/>
            <person name="Nishizaka S."/>
            <person name="Nomoto H."/>
            <person name="Ohta F."/>
            <person name="Oishi K."/>
            <person name="Rigoutsos I."/>
            <person name="Sano M."/>
            <person name="Sasaki A."/>
            <person name="Sasakura Y."/>
            <person name="Shoguchi E."/>
            <person name="Shin-i T."/>
            <person name="Spagnuolo A."/>
            <person name="Stainier D."/>
            <person name="Suzuki M.M."/>
            <person name="Tassy O."/>
            <person name="Takatori N."/>
            <person name="Tokuoka M."/>
            <person name="Yagi K."/>
            <person name="Yoshizaki F."/>
            <person name="Wada S."/>
            <person name="Zhang C."/>
            <person name="Hyatt P.D."/>
            <person name="Larimer F."/>
            <person name="Detter C."/>
            <person name="Doggett N."/>
            <person name="Glavina T."/>
            <person name="Hawkins T."/>
            <person name="Richardson P."/>
            <person name="Lucas S."/>
            <person name="Kohara Y."/>
            <person name="Levine M."/>
            <person name="Satoh N."/>
            <person name="Rokhsar D.S."/>
        </authorList>
    </citation>
    <scope>NUCLEOTIDE SEQUENCE [LARGE SCALE GENOMIC DNA]</scope>
</reference>
<evidence type="ECO:0000313" key="2">
    <source>
        <dbReference type="Proteomes" id="UP000008144"/>
    </source>
</evidence>
<dbReference type="InParanoid" id="H2XYV0"/>
<proteinExistence type="predicted"/>
<evidence type="ECO:0000313" key="1">
    <source>
        <dbReference type="Ensembl" id="ENSCINP00000034834.1"/>
    </source>
</evidence>